<evidence type="ECO:0000313" key="2">
    <source>
        <dbReference type="EMBL" id="NKY33911.1"/>
    </source>
</evidence>
<sequence length="82" mass="9021">MTGQPTEPDSPSPAPDSDRPAVVVPLDPERIGHWRRVVAEREPLDRVELDALAAILDRVRARKRATTDTDTGSDPHQYPNAA</sequence>
<evidence type="ECO:0000313" key="3">
    <source>
        <dbReference type="Proteomes" id="UP000565715"/>
    </source>
</evidence>
<name>A0A846XC50_9NOCA</name>
<protein>
    <submittedName>
        <fullName evidence="2">Uncharacterized protein</fullName>
    </submittedName>
</protein>
<comment type="caution">
    <text evidence="2">The sequence shown here is derived from an EMBL/GenBank/DDBJ whole genome shotgun (WGS) entry which is preliminary data.</text>
</comment>
<feature type="region of interest" description="Disordered" evidence="1">
    <location>
        <begin position="61"/>
        <end position="82"/>
    </location>
</feature>
<feature type="region of interest" description="Disordered" evidence="1">
    <location>
        <begin position="1"/>
        <end position="22"/>
    </location>
</feature>
<evidence type="ECO:0000256" key="1">
    <source>
        <dbReference type="SAM" id="MobiDB-lite"/>
    </source>
</evidence>
<accession>A0A846XC50</accession>
<dbReference type="EMBL" id="JAAXOO010000003">
    <property type="protein sequence ID" value="NKY33911.1"/>
    <property type="molecule type" value="Genomic_DNA"/>
</dbReference>
<gene>
    <name evidence="2" type="ORF">HGA13_12610</name>
</gene>
<reference evidence="2 3" key="1">
    <citation type="submission" date="2020-04" db="EMBL/GenBank/DDBJ databases">
        <title>MicrobeNet Type strains.</title>
        <authorList>
            <person name="Nicholson A.C."/>
        </authorList>
    </citation>
    <scope>NUCLEOTIDE SEQUENCE [LARGE SCALE GENOMIC DNA]</scope>
    <source>
        <strain evidence="2 3">DSM 45078</strain>
    </source>
</reference>
<keyword evidence="3" id="KW-1185">Reference proteome</keyword>
<organism evidence="2 3">
    <name type="scientific">Nocardia speluncae</name>
    <dbReference type="NCBI Taxonomy" id="419477"/>
    <lineage>
        <taxon>Bacteria</taxon>
        <taxon>Bacillati</taxon>
        <taxon>Actinomycetota</taxon>
        <taxon>Actinomycetes</taxon>
        <taxon>Mycobacteriales</taxon>
        <taxon>Nocardiaceae</taxon>
        <taxon>Nocardia</taxon>
    </lineage>
</organism>
<dbReference type="RefSeq" id="WP_157113085.1">
    <property type="nucleotide sequence ID" value="NZ_JAAXOO010000003.1"/>
</dbReference>
<proteinExistence type="predicted"/>
<dbReference type="Proteomes" id="UP000565715">
    <property type="component" value="Unassembled WGS sequence"/>
</dbReference>
<dbReference type="AlphaFoldDB" id="A0A846XC50"/>